<protein>
    <submittedName>
        <fullName evidence="3">Uncharacterized protein</fullName>
    </submittedName>
</protein>
<evidence type="ECO:0000256" key="2">
    <source>
        <dbReference type="SAM" id="Phobius"/>
    </source>
</evidence>
<reference evidence="3" key="1">
    <citation type="submission" date="2023-03" db="EMBL/GenBank/DDBJ databases">
        <title>Massive genome expansion in bonnet fungi (Mycena s.s.) driven by repeated elements and novel gene families across ecological guilds.</title>
        <authorList>
            <consortium name="Lawrence Berkeley National Laboratory"/>
            <person name="Harder C.B."/>
            <person name="Miyauchi S."/>
            <person name="Viragh M."/>
            <person name="Kuo A."/>
            <person name="Thoen E."/>
            <person name="Andreopoulos B."/>
            <person name="Lu D."/>
            <person name="Skrede I."/>
            <person name="Drula E."/>
            <person name="Henrissat B."/>
            <person name="Morin E."/>
            <person name="Kohler A."/>
            <person name="Barry K."/>
            <person name="LaButti K."/>
            <person name="Morin E."/>
            <person name="Salamov A."/>
            <person name="Lipzen A."/>
            <person name="Mereny Z."/>
            <person name="Hegedus B."/>
            <person name="Baldrian P."/>
            <person name="Stursova M."/>
            <person name="Weitz H."/>
            <person name="Taylor A."/>
            <person name="Grigoriev I.V."/>
            <person name="Nagy L.G."/>
            <person name="Martin F."/>
            <person name="Kauserud H."/>
        </authorList>
    </citation>
    <scope>NUCLEOTIDE SEQUENCE</scope>
    <source>
        <strain evidence="3">CBHHK182m</strain>
    </source>
</reference>
<proteinExistence type="predicted"/>
<feature type="compositionally biased region" description="Polar residues" evidence="1">
    <location>
        <begin position="143"/>
        <end position="154"/>
    </location>
</feature>
<feature type="compositionally biased region" description="Polar residues" evidence="1">
    <location>
        <begin position="198"/>
        <end position="209"/>
    </location>
</feature>
<feature type="region of interest" description="Disordered" evidence="1">
    <location>
        <begin position="347"/>
        <end position="379"/>
    </location>
</feature>
<sequence length="379" mass="39752">MGPQGPAVNSARKSPPRTGLKIPWSILKPRFPWIDGAGAHELAGYILTCICDLGIDVPSARFILHPPPTTSSNLGVPAAMGHGRRHTFYALVLKLFLVLVLTPVALCEDFGSSQNQPGSSSSSSGSSSSPSQSLSSSLTPSSVANASAQTTSVMDHTHRSRSLTSDTSSSSGSSTFDSAATLGGPTTTASISPPLDSPPQTATSPPTDTSVPAGDSPPAPSSSSANEVLGASTKSNHQVPIIAGVVAPVVLIALAVVAWLFYRRHQRVRDRREWERTHASIADAVRQVASPGPIGRLTPGAQWGHMDLVSRTGTYSDGEDTHRSGDTITNPFIDNPVAHQHAGYDARPPIQAMHSPTFAPQYSGPFDEVDDDEYAPQAR</sequence>
<evidence type="ECO:0000256" key="1">
    <source>
        <dbReference type="SAM" id="MobiDB-lite"/>
    </source>
</evidence>
<evidence type="ECO:0000313" key="4">
    <source>
        <dbReference type="Proteomes" id="UP001215598"/>
    </source>
</evidence>
<feature type="transmembrane region" description="Helical" evidence="2">
    <location>
        <begin position="88"/>
        <end position="106"/>
    </location>
</feature>
<dbReference type="AlphaFoldDB" id="A0AAD7IGS6"/>
<keyword evidence="2" id="KW-0812">Transmembrane</keyword>
<comment type="caution">
    <text evidence="3">The sequence shown here is derived from an EMBL/GenBank/DDBJ whole genome shotgun (WGS) entry which is preliminary data.</text>
</comment>
<keyword evidence="4" id="KW-1185">Reference proteome</keyword>
<dbReference type="Proteomes" id="UP001215598">
    <property type="component" value="Unassembled WGS sequence"/>
</dbReference>
<keyword evidence="2" id="KW-0472">Membrane</keyword>
<accession>A0AAD7IGS6</accession>
<gene>
    <name evidence="3" type="ORF">B0H16DRAFT_1562396</name>
</gene>
<organism evidence="3 4">
    <name type="scientific">Mycena metata</name>
    <dbReference type="NCBI Taxonomy" id="1033252"/>
    <lineage>
        <taxon>Eukaryota</taxon>
        <taxon>Fungi</taxon>
        <taxon>Dikarya</taxon>
        <taxon>Basidiomycota</taxon>
        <taxon>Agaricomycotina</taxon>
        <taxon>Agaricomycetes</taxon>
        <taxon>Agaricomycetidae</taxon>
        <taxon>Agaricales</taxon>
        <taxon>Marasmiineae</taxon>
        <taxon>Mycenaceae</taxon>
        <taxon>Mycena</taxon>
    </lineage>
</organism>
<keyword evidence="2" id="KW-1133">Transmembrane helix</keyword>
<feature type="compositionally biased region" description="Low complexity" evidence="1">
    <location>
        <begin position="111"/>
        <end position="142"/>
    </location>
</feature>
<evidence type="ECO:0000313" key="3">
    <source>
        <dbReference type="EMBL" id="KAJ7742795.1"/>
    </source>
</evidence>
<feature type="transmembrane region" description="Helical" evidence="2">
    <location>
        <begin position="241"/>
        <end position="262"/>
    </location>
</feature>
<name>A0AAD7IGS6_9AGAR</name>
<feature type="compositionally biased region" description="Acidic residues" evidence="1">
    <location>
        <begin position="367"/>
        <end position="379"/>
    </location>
</feature>
<dbReference type="EMBL" id="JARKIB010000093">
    <property type="protein sequence ID" value="KAJ7742795.1"/>
    <property type="molecule type" value="Genomic_DNA"/>
</dbReference>
<feature type="region of interest" description="Disordered" evidence="1">
    <location>
        <begin position="111"/>
        <end position="231"/>
    </location>
</feature>
<feature type="compositionally biased region" description="Low complexity" evidence="1">
    <location>
        <begin position="162"/>
        <end position="181"/>
    </location>
</feature>